<proteinExistence type="predicted"/>
<dbReference type="EMBL" id="VHJK01000001">
    <property type="protein sequence ID" value="TRD11631.1"/>
    <property type="molecule type" value="Genomic_DNA"/>
</dbReference>
<dbReference type="Proteomes" id="UP000316343">
    <property type="component" value="Unassembled WGS sequence"/>
</dbReference>
<feature type="domain" description="Sodium/calcium exchanger membrane region" evidence="6">
    <location>
        <begin position="189"/>
        <end position="336"/>
    </location>
</feature>
<evidence type="ECO:0000256" key="4">
    <source>
        <dbReference type="ARBA" id="ARBA00023136"/>
    </source>
</evidence>
<sequence length="340" mass="35307">MSALWQLVLIFLAAAGAVWWAGTRLPRYVIALSERTGLGQGFAGMLVLGGITSLPELGTATSAAALGAPLLAFNNILGSASFNILLLAVADMVLGARPLTSVVAKPATLIQGVLGMMLLALVIAAILFGDRLLAGAVGIGSTVIFLSGLLAIRVADRSERRPMWMVVNPPDQGDSGDTKRQEISGRTMTIMLVMLSAVILSAGAVLAMTADDIAARTGMGKGLVGVLFVAAATSLPELSAITGAMRRHRYELAVGEIFGSNLFNLAIIFAIDLFAPGPPVIELAGTFEALAGILALAMTGVFVIGLIERRDRTVLRMGQDSLVAVTLYLVGLVALINLDV</sequence>
<feature type="transmembrane region" description="Helical" evidence="5">
    <location>
        <begin position="189"/>
        <end position="210"/>
    </location>
</feature>
<gene>
    <name evidence="7" type="ORF">FGU71_06970</name>
</gene>
<feature type="transmembrane region" description="Helical" evidence="5">
    <location>
        <begin position="287"/>
        <end position="307"/>
    </location>
</feature>
<feature type="transmembrane region" description="Helical" evidence="5">
    <location>
        <begin position="222"/>
        <end position="241"/>
    </location>
</feature>
<feature type="transmembrane region" description="Helical" evidence="5">
    <location>
        <begin position="134"/>
        <end position="155"/>
    </location>
</feature>
<dbReference type="GO" id="GO:0055085">
    <property type="term" value="P:transmembrane transport"/>
    <property type="evidence" value="ECO:0007669"/>
    <property type="project" value="InterPro"/>
</dbReference>
<dbReference type="RefSeq" id="WP_142787904.1">
    <property type="nucleotide sequence ID" value="NZ_VHJK01000001.1"/>
</dbReference>
<feature type="transmembrane region" description="Helical" evidence="5">
    <location>
        <begin position="108"/>
        <end position="128"/>
    </location>
</feature>
<dbReference type="AlphaFoldDB" id="A0A547PBW7"/>
<keyword evidence="4 5" id="KW-0472">Membrane</keyword>
<dbReference type="Pfam" id="PF01699">
    <property type="entry name" value="Na_Ca_ex"/>
    <property type="match status" value="2"/>
</dbReference>
<name>A0A547PBW7_9SPHN</name>
<dbReference type="InterPro" id="IPR004837">
    <property type="entry name" value="NaCa_Exmemb"/>
</dbReference>
<feature type="transmembrane region" description="Helical" evidence="5">
    <location>
        <begin position="319"/>
        <end position="338"/>
    </location>
</feature>
<evidence type="ECO:0000313" key="8">
    <source>
        <dbReference type="Proteomes" id="UP000316343"/>
    </source>
</evidence>
<reference evidence="7 8" key="1">
    <citation type="submission" date="2019-06" db="EMBL/GenBank/DDBJ databases">
        <title>Erythrobacter insulae sp. nov., isolated from a tidal flat.</title>
        <authorList>
            <person name="Yoon J.-H."/>
        </authorList>
    </citation>
    <scope>NUCLEOTIDE SEQUENCE [LARGE SCALE GENOMIC DNA]</scope>
    <source>
        <strain evidence="7 8">JBTF-M21</strain>
    </source>
</reference>
<comment type="subcellular location">
    <subcellularLocation>
        <location evidence="1">Membrane</location>
        <topology evidence="1">Multi-pass membrane protein</topology>
    </subcellularLocation>
</comment>
<evidence type="ECO:0000256" key="2">
    <source>
        <dbReference type="ARBA" id="ARBA00022692"/>
    </source>
</evidence>
<dbReference type="Gene3D" id="1.20.1420.30">
    <property type="entry name" value="NCX, central ion-binding region"/>
    <property type="match status" value="1"/>
</dbReference>
<feature type="domain" description="Sodium/calcium exchanger membrane region" evidence="6">
    <location>
        <begin position="8"/>
        <end position="146"/>
    </location>
</feature>
<evidence type="ECO:0000256" key="3">
    <source>
        <dbReference type="ARBA" id="ARBA00022989"/>
    </source>
</evidence>
<dbReference type="OrthoDB" id="153124at2"/>
<feature type="transmembrane region" description="Helical" evidence="5">
    <location>
        <begin position="253"/>
        <end position="275"/>
    </location>
</feature>
<protein>
    <submittedName>
        <fullName evidence="7">Sodium:calcium antiporter</fullName>
    </submittedName>
</protein>
<feature type="transmembrane region" description="Helical" evidence="5">
    <location>
        <begin position="76"/>
        <end position="96"/>
    </location>
</feature>
<dbReference type="InterPro" id="IPR044880">
    <property type="entry name" value="NCX_ion-bd_dom_sf"/>
</dbReference>
<evidence type="ECO:0000256" key="5">
    <source>
        <dbReference type="SAM" id="Phobius"/>
    </source>
</evidence>
<evidence type="ECO:0000313" key="7">
    <source>
        <dbReference type="EMBL" id="TRD11631.1"/>
    </source>
</evidence>
<comment type="caution">
    <text evidence="7">The sequence shown here is derived from an EMBL/GenBank/DDBJ whole genome shotgun (WGS) entry which is preliminary data.</text>
</comment>
<keyword evidence="3 5" id="KW-1133">Transmembrane helix</keyword>
<keyword evidence="2 5" id="KW-0812">Transmembrane</keyword>
<evidence type="ECO:0000256" key="1">
    <source>
        <dbReference type="ARBA" id="ARBA00004141"/>
    </source>
</evidence>
<keyword evidence="8" id="KW-1185">Reference proteome</keyword>
<accession>A0A547PBW7</accession>
<dbReference type="GO" id="GO:0016020">
    <property type="term" value="C:membrane"/>
    <property type="evidence" value="ECO:0007669"/>
    <property type="project" value="UniProtKB-SubCell"/>
</dbReference>
<organism evidence="7 8">
    <name type="scientific">Erythrobacter insulae</name>
    <dbReference type="NCBI Taxonomy" id="2584124"/>
    <lineage>
        <taxon>Bacteria</taxon>
        <taxon>Pseudomonadati</taxon>
        <taxon>Pseudomonadota</taxon>
        <taxon>Alphaproteobacteria</taxon>
        <taxon>Sphingomonadales</taxon>
        <taxon>Erythrobacteraceae</taxon>
        <taxon>Erythrobacter/Porphyrobacter group</taxon>
        <taxon>Erythrobacter</taxon>
    </lineage>
</organism>
<evidence type="ECO:0000259" key="6">
    <source>
        <dbReference type="Pfam" id="PF01699"/>
    </source>
</evidence>